<protein>
    <submittedName>
        <fullName evidence="10">Unannotated protein</fullName>
    </submittedName>
</protein>
<keyword evidence="2" id="KW-0547">Nucleotide-binding</keyword>
<evidence type="ECO:0000256" key="6">
    <source>
        <dbReference type="ARBA" id="ARBA00023016"/>
    </source>
</evidence>
<evidence type="ECO:0000259" key="9">
    <source>
        <dbReference type="PROSITE" id="PS50162"/>
    </source>
</evidence>
<dbReference type="NCBIfam" id="TIGR00416">
    <property type="entry name" value="sms"/>
    <property type="match status" value="1"/>
</dbReference>
<dbReference type="GO" id="GO:0003684">
    <property type="term" value="F:damaged DNA binding"/>
    <property type="evidence" value="ECO:0007669"/>
    <property type="project" value="InterPro"/>
</dbReference>
<dbReference type="AlphaFoldDB" id="A0A6J7PKT7"/>
<dbReference type="Gene3D" id="3.30.230.10">
    <property type="match status" value="1"/>
</dbReference>
<evidence type="ECO:0000256" key="4">
    <source>
        <dbReference type="ARBA" id="ARBA00022801"/>
    </source>
</evidence>
<dbReference type="HAMAP" id="MF_01498">
    <property type="entry name" value="RadA_bact"/>
    <property type="match status" value="1"/>
</dbReference>
<evidence type="ECO:0000256" key="2">
    <source>
        <dbReference type="ARBA" id="ARBA00022741"/>
    </source>
</evidence>
<keyword evidence="3" id="KW-0227">DNA damage</keyword>
<keyword evidence="8" id="KW-0234">DNA repair</keyword>
<dbReference type="PRINTS" id="PR01874">
    <property type="entry name" value="DNAREPAIRADA"/>
</dbReference>
<dbReference type="InterPro" id="IPR014721">
    <property type="entry name" value="Ribsml_uS5_D2-typ_fold_subgr"/>
</dbReference>
<evidence type="ECO:0000256" key="3">
    <source>
        <dbReference type="ARBA" id="ARBA00022763"/>
    </source>
</evidence>
<dbReference type="Gene3D" id="3.40.50.300">
    <property type="entry name" value="P-loop containing nucleotide triphosphate hydrolases"/>
    <property type="match status" value="1"/>
</dbReference>
<evidence type="ECO:0000313" key="10">
    <source>
        <dbReference type="EMBL" id="CAB5002514.1"/>
    </source>
</evidence>
<dbReference type="SMART" id="SM00382">
    <property type="entry name" value="AAA"/>
    <property type="match status" value="1"/>
</dbReference>
<dbReference type="SUPFAM" id="SSF52540">
    <property type="entry name" value="P-loop containing nucleoside triphosphate hydrolases"/>
    <property type="match status" value="1"/>
</dbReference>
<keyword evidence="5" id="KW-0067">ATP-binding</keyword>
<evidence type="ECO:0000256" key="5">
    <source>
        <dbReference type="ARBA" id="ARBA00022840"/>
    </source>
</evidence>
<dbReference type="PROSITE" id="PS50162">
    <property type="entry name" value="RECA_2"/>
    <property type="match status" value="1"/>
</dbReference>
<dbReference type="GO" id="GO:0000725">
    <property type="term" value="P:recombinational repair"/>
    <property type="evidence" value="ECO:0007669"/>
    <property type="project" value="TreeGrafter"/>
</dbReference>
<organism evidence="10">
    <name type="scientific">freshwater metagenome</name>
    <dbReference type="NCBI Taxonomy" id="449393"/>
    <lineage>
        <taxon>unclassified sequences</taxon>
        <taxon>metagenomes</taxon>
        <taxon>ecological metagenomes</taxon>
    </lineage>
</organism>
<dbReference type="GO" id="GO:0005829">
    <property type="term" value="C:cytosol"/>
    <property type="evidence" value="ECO:0007669"/>
    <property type="project" value="TreeGrafter"/>
</dbReference>
<feature type="domain" description="RecA family profile 1" evidence="9">
    <location>
        <begin position="24"/>
        <end position="173"/>
    </location>
</feature>
<evidence type="ECO:0000256" key="7">
    <source>
        <dbReference type="ARBA" id="ARBA00023125"/>
    </source>
</evidence>
<dbReference type="GO" id="GO:0005524">
    <property type="term" value="F:ATP binding"/>
    <property type="evidence" value="ECO:0007669"/>
    <property type="project" value="UniProtKB-KW"/>
</dbReference>
<keyword evidence="1" id="KW-0479">Metal-binding</keyword>
<dbReference type="InterPro" id="IPR004504">
    <property type="entry name" value="DNA_repair_RadA"/>
</dbReference>
<dbReference type="EMBL" id="CAFBOR010000294">
    <property type="protein sequence ID" value="CAB5002514.1"/>
    <property type="molecule type" value="Genomic_DNA"/>
</dbReference>
<gene>
    <name evidence="10" type="ORF">UFOPK3974_01590</name>
</gene>
<reference evidence="10" key="1">
    <citation type="submission" date="2020-05" db="EMBL/GenBank/DDBJ databases">
        <authorList>
            <person name="Chiriac C."/>
            <person name="Salcher M."/>
            <person name="Ghai R."/>
            <person name="Kavagutti S V."/>
        </authorList>
    </citation>
    <scope>NUCLEOTIDE SEQUENCE</scope>
</reference>
<dbReference type="GO" id="GO:0140664">
    <property type="term" value="F:ATP-dependent DNA damage sensor activity"/>
    <property type="evidence" value="ECO:0007669"/>
    <property type="project" value="InterPro"/>
</dbReference>
<evidence type="ECO:0000256" key="1">
    <source>
        <dbReference type="ARBA" id="ARBA00022723"/>
    </source>
</evidence>
<dbReference type="GO" id="GO:0016787">
    <property type="term" value="F:hydrolase activity"/>
    <property type="evidence" value="ECO:0007669"/>
    <property type="project" value="UniProtKB-KW"/>
</dbReference>
<name>A0A6J7PKT7_9ZZZZ</name>
<proteinExistence type="inferred from homology"/>
<dbReference type="PANTHER" id="PTHR32472">
    <property type="entry name" value="DNA REPAIR PROTEIN RADA"/>
    <property type="match status" value="1"/>
</dbReference>
<dbReference type="InterPro" id="IPR020588">
    <property type="entry name" value="RecA_ATP-bd"/>
</dbReference>
<dbReference type="Pfam" id="PF13481">
    <property type="entry name" value="AAA_25"/>
    <property type="match status" value="1"/>
</dbReference>
<dbReference type="FunFam" id="3.40.50.300:FF:000050">
    <property type="entry name" value="DNA repair protein RadA"/>
    <property type="match status" value="1"/>
</dbReference>
<sequence>MPMARAASTTMPTAVSINLIDPIGAQRRATGVPELDRVLDGGLVPGSVTLLVGEPGMGKSTLMLQALGRMAADGARCLLVSAEESCEQVRMRADRLGVLEPSLLVVSDTSLHNVLAQVDAVAPDVLAIDSIQTVHDPELPGSPGSVTQVRECAQRLVRLAKERGISVVLVGHVTKDGQLAGPRALEHVVDTVLQFEGDRHHALRMLRALKHRFGSTHELGLFEMGEVGLIDVPDPSALFLTDRRAGLPGSIVAPVLEGARPLLVEVQALVNSSTAPMPRRSAQGLESSRLAMLLAVLDARAGVSVADVDVYASVAGGVRVIEAGADLAVAIAVASARIGVAVPDDLVAIGEIGLGGELRQAGQTPRRLAEAARLGFRRAIVPASSAGVEGIELIRVGSVVEALAAVGLSVDQQRAAS</sequence>
<keyword evidence="7" id="KW-0238">DNA-binding</keyword>
<keyword evidence="6" id="KW-0346">Stress response</keyword>
<accession>A0A6J7PKT7</accession>
<dbReference type="InterPro" id="IPR027417">
    <property type="entry name" value="P-loop_NTPase"/>
</dbReference>
<dbReference type="InterPro" id="IPR020568">
    <property type="entry name" value="Ribosomal_Su5_D2-typ_SF"/>
</dbReference>
<dbReference type="InterPro" id="IPR003593">
    <property type="entry name" value="AAA+_ATPase"/>
</dbReference>
<evidence type="ECO:0000256" key="8">
    <source>
        <dbReference type="ARBA" id="ARBA00023204"/>
    </source>
</evidence>
<dbReference type="GO" id="GO:0046872">
    <property type="term" value="F:metal ion binding"/>
    <property type="evidence" value="ECO:0007669"/>
    <property type="project" value="UniProtKB-KW"/>
</dbReference>
<dbReference type="PANTHER" id="PTHR32472:SF10">
    <property type="entry name" value="DNA REPAIR PROTEIN RADA-LIKE PROTEIN"/>
    <property type="match status" value="1"/>
</dbReference>
<dbReference type="SUPFAM" id="SSF54211">
    <property type="entry name" value="Ribosomal protein S5 domain 2-like"/>
    <property type="match status" value="1"/>
</dbReference>
<keyword evidence="4" id="KW-0378">Hydrolase</keyword>
<dbReference type="Pfam" id="PF13541">
    <property type="entry name" value="ChlI"/>
    <property type="match status" value="1"/>
</dbReference>